<gene>
    <name evidence="2" type="ORF">HUJ06_013474</name>
</gene>
<evidence type="ECO:0000313" key="2">
    <source>
        <dbReference type="EMBL" id="DAD39151.1"/>
    </source>
</evidence>
<dbReference type="Gene3D" id="3.30.780.10">
    <property type="entry name" value="SUI1-like domain"/>
    <property type="match status" value="1"/>
</dbReference>
<dbReference type="GO" id="GO:0003743">
    <property type="term" value="F:translation initiation factor activity"/>
    <property type="evidence" value="ECO:0007669"/>
    <property type="project" value="InterPro"/>
</dbReference>
<accession>A0A822Z653</accession>
<organism evidence="2 3">
    <name type="scientific">Nelumbo nucifera</name>
    <name type="common">Sacred lotus</name>
    <dbReference type="NCBI Taxonomy" id="4432"/>
    <lineage>
        <taxon>Eukaryota</taxon>
        <taxon>Viridiplantae</taxon>
        <taxon>Streptophyta</taxon>
        <taxon>Embryophyta</taxon>
        <taxon>Tracheophyta</taxon>
        <taxon>Spermatophyta</taxon>
        <taxon>Magnoliopsida</taxon>
        <taxon>Proteales</taxon>
        <taxon>Nelumbonaceae</taxon>
        <taxon>Nelumbo</taxon>
    </lineage>
</organism>
<feature type="domain" description="SUI1" evidence="1">
    <location>
        <begin position="25"/>
        <end position="76"/>
    </location>
</feature>
<keyword evidence="3" id="KW-1185">Reference proteome</keyword>
<evidence type="ECO:0000259" key="1">
    <source>
        <dbReference type="Pfam" id="PF01253"/>
    </source>
</evidence>
<protein>
    <recommendedName>
        <fullName evidence="1">SUI1 domain-containing protein</fullName>
    </recommendedName>
</protein>
<evidence type="ECO:0000313" key="3">
    <source>
        <dbReference type="Proteomes" id="UP000607653"/>
    </source>
</evidence>
<proteinExistence type="predicted"/>
<dbReference type="PANTHER" id="PTHR10388">
    <property type="entry name" value="EUKARYOTIC TRANSLATION INITIATION FACTOR SUI1"/>
    <property type="match status" value="1"/>
</dbReference>
<dbReference type="Pfam" id="PF01253">
    <property type="entry name" value="SUI1"/>
    <property type="match status" value="1"/>
</dbReference>
<name>A0A822Z653_NELNU</name>
<dbReference type="AlphaFoldDB" id="A0A822Z653"/>
<reference evidence="2 3" key="1">
    <citation type="journal article" date="2020" name="Mol. Biol. Evol.">
        <title>Distinct Expression and Methylation Patterns for Genes with Different Fates following a Single Whole-Genome Duplication in Flowering Plants.</title>
        <authorList>
            <person name="Shi T."/>
            <person name="Rahmani R.S."/>
            <person name="Gugger P.F."/>
            <person name="Wang M."/>
            <person name="Li H."/>
            <person name="Zhang Y."/>
            <person name="Li Z."/>
            <person name="Wang Q."/>
            <person name="Van de Peer Y."/>
            <person name="Marchal K."/>
            <person name="Chen J."/>
        </authorList>
    </citation>
    <scope>NUCLEOTIDE SEQUENCE [LARGE SCALE GENOMIC DNA]</scope>
    <source>
        <tissue evidence="2">Leaf</tissue>
    </source>
</reference>
<dbReference type="SUPFAM" id="SSF55159">
    <property type="entry name" value="eIF1-like"/>
    <property type="match status" value="1"/>
</dbReference>
<dbReference type="EMBL" id="DUZY01000005">
    <property type="protein sequence ID" value="DAD39151.1"/>
    <property type="molecule type" value="Genomic_DNA"/>
</dbReference>
<comment type="caution">
    <text evidence="2">The sequence shown here is derived from an EMBL/GenBank/DDBJ whole genome shotgun (WGS) entry which is preliminary data.</text>
</comment>
<dbReference type="InterPro" id="IPR036877">
    <property type="entry name" value="SUI1_dom_sf"/>
</dbReference>
<dbReference type="InterPro" id="IPR001950">
    <property type="entry name" value="SUI1"/>
</dbReference>
<sequence length="93" mass="10628">MSVQILTVFHPFIEANAEDSHVGAKEYVHGCIQQRNGRKIQTVQSFKKEFSNFKILKDLKMEFCCNGTIVQDAKLGQKNVLTFLVQARIVKKD</sequence>
<dbReference type="Proteomes" id="UP000607653">
    <property type="component" value="Unassembled WGS sequence"/>
</dbReference>